<evidence type="ECO:0000313" key="2">
    <source>
        <dbReference type="EMBL" id="QCK84743.1"/>
    </source>
</evidence>
<dbReference type="Proteomes" id="UP000298588">
    <property type="component" value="Chromosome"/>
</dbReference>
<dbReference type="OrthoDB" id="8478318at2"/>
<dbReference type="EMBL" id="CP039865">
    <property type="protein sequence ID" value="QCK84743.1"/>
    <property type="molecule type" value="Genomic_DNA"/>
</dbReference>
<protein>
    <recommendedName>
        <fullName evidence="4">DUF2259 domain-containing protein</fullName>
    </recommendedName>
</protein>
<accession>A0A4D7QGH3</accession>
<keyword evidence="3" id="KW-1185">Reference proteome</keyword>
<evidence type="ECO:0000313" key="3">
    <source>
        <dbReference type="Proteomes" id="UP000298588"/>
    </source>
</evidence>
<feature type="signal peptide" evidence="1">
    <location>
        <begin position="1"/>
        <end position="25"/>
    </location>
</feature>
<evidence type="ECO:0000256" key="1">
    <source>
        <dbReference type="SAM" id="SignalP"/>
    </source>
</evidence>
<dbReference type="RefSeq" id="WP_137098077.1">
    <property type="nucleotide sequence ID" value="NZ_CP039865.1"/>
</dbReference>
<dbReference type="KEGG" id="paqt:E8L99_02580"/>
<keyword evidence="1" id="KW-0732">Signal</keyword>
<organism evidence="2 3">
    <name type="scientific">Phreatobacter aquaticus</name>
    <dbReference type="NCBI Taxonomy" id="2570229"/>
    <lineage>
        <taxon>Bacteria</taxon>
        <taxon>Pseudomonadati</taxon>
        <taxon>Pseudomonadota</taxon>
        <taxon>Alphaproteobacteria</taxon>
        <taxon>Hyphomicrobiales</taxon>
        <taxon>Phreatobacteraceae</taxon>
        <taxon>Phreatobacter</taxon>
    </lineage>
</organism>
<reference evidence="2 3" key="1">
    <citation type="submission" date="2019-04" db="EMBL/GenBank/DDBJ databases">
        <title>Phreatobacter aquaticus sp. nov.</title>
        <authorList>
            <person name="Choi A."/>
            <person name="Baek K."/>
        </authorList>
    </citation>
    <scope>NUCLEOTIDE SEQUENCE [LARGE SCALE GENOMIC DNA]</scope>
    <source>
        <strain evidence="2 3">NMCR1094</strain>
    </source>
</reference>
<sequence length="285" mass="30861">MLSRPVFASLVLAGLCLAIGQPAIARELGTAPELRVLGFSADGRHFGIEQSGGDGASERGAFAIDVIDRNTGRSATGFPRGVTQLSWDSEPNDARREAMRDFSFDEDKDDSMQTPAIVAWARAAAAPRLQEISLSDPGQRLAGRSWTDLTRINGPIRFMTRPDIIGAHPGVSMKYTLTARMPAPHDPQLRCREREASASARLTVTLKPEIPASDRESARRNPQAFAEQNAVIDYVLPPKTCAIGVHVTDVYRNSDATTLGVVVLVLLDVGHSDSGEYRAVAFPLR</sequence>
<name>A0A4D7QGH3_9HYPH</name>
<proteinExistence type="predicted"/>
<evidence type="ECO:0008006" key="4">
    <source>
        <dbReference type="Google" id="ProtNLM"/>
    </source>
</evidence>
<gene>
    <name evidence="2" type="ORF">E8L99_02580</name>
</gene>
<feature type="chain" id="PRO_5020275936" description="DUF2259 domain-containing protein" evidence="1">
    <location>
        <begin position="26"/>
        <end position="285"/>
    </location>
</feature>
<dbReference type="AlphaFoldDB" id="A0A4D7QGH3"/>